<organism evidence="1 2">
    <name type="scientific">Runella rosea</name>
    <dbReference type="NCBI Taxonomy" id="2259595"/>
    <lineage>
        <taxon>Bacteria</taxon>
        <taxon>Pseudomonadati</taxon>
        <taxon>Bacteroidota</taxon>
        <taxon>Cytophagia</taxon>
        <taxon>Cytophagales</taxon>
        <taxon>Spirosomataceae</taxon>
        <taxon>Runella</taxon>
    </lineage>
</organism>
<dbReference type="RefSeq" id="WP_114068475.1">
    <property type="nucleotide sequence ID" value="NZ_CP030850.1"/>
</dbReference>
<gene>
    <name evidence="1" type="ORF">DR864_19170</name>
</gene>
<dbReference type="InterPro" id="IPR007838">
    <property type="entry name" value="Cell_div_ZapA-like"/>
</dbReference>
<dbReference type="Proteomes" id="UP000251993">
    <property type="component" value="Chromosome"/>
</dbReference>
<proteinExistence type="predicted"/>
<dbReference type="SUPFAM" id="SSF102829">
    <property type="entry name" value="Cell division protein ZapA-like"/>
    <property type="match status" value="1"/>
</dbReference>
<accession>A0A344TM36</accession>
<reference evidence="1 2" key="1">
    <citation type="submission" date="2018-07" db="EMBL/GenBank/DDBJ databases">
        <title>Genome sequencing of Runella.</title>
        <authorList>
            <person name="Baek M.-G."/>
            <person name="Yi H."/>
        </authorList>
    </citation>
    <scope>NUCLEOTIDE SEQUENCE [LARGE SCALE GENOMIC DNA]</scope>
    <source>
        <strain evidence="1 2">HYN0085</strain>
    </source>
</reference>
<sequence length="99" mass="11458">METIKKRRIVRVKIADKSYEVWADSDEDESFMREAAKKVDAQVELRMKGEADLQKVLAMVCLDSMVARLKGDNDLEVIQSTVFKHLDYLQRHFNPSGQN</sequence>
<name>A0A344TM36_9BACT</name>
<evidence type="ECO:0000313" key="2">
    <source>
        <dbReference type="Proteomes" id="UP000251993"/>
    </source>
</evidence>
<dbReference type="OrthoDB" id="960188at2"/>
<dbReference type="InterPro" id="IPR036192">
    <property type="entry name" value="Cell_div_ZapA-like_sf"/>
</dbReference>
<keyword evidence="2" id="KW-1185">Reference proteome</keyword>
<evidence type="ECO:0008006" key="3">
    <source>
        <dbReference type="Google" id="ProtNLM"/>
    </source>
</evidence>
<evidence type="ECO:0000313" key="1">
    <source>
        <dbReference type="EMBL" id="AXE19707.1"/>
    </source>
</evidence>
<dbReference type="KEGG" id="run:DR864_19170"/>
<dbReference type="AlphaFoldDB" id="A0A344TM36"/>
<dbReference type="Pfam" id="PF05164">
    <property type="entry name" value="ZapA"/>
    <property type="match status" value="1"/>
</dbReference>
<dbReference type="EMBL" id="CP030850">
    <property type="protein sequence ID" value="AXE19707.1"/>
    <property type="molecule type" value="Genomic_DNA"/>
</dbReference>
<protein>
    <recommendedName>
        <fullName evidence="3">Cell division protein ZapA</fullName>
    </recommendedName>
</protein>